<proteinExistence type="predicted"/>
<feature type="coiled-coil region" evidence="1">
    <location>
        <begin position="134"/>
        <end position="164"/>
    </location>
</feature>
<evidence type="ECO:0000256" key="1">
    <source>
        <dbReference type="SAM" id="Coils"/>
    </source>
</evidence>
<dbReference type="AlphaFoldDB" id="A0A419SQS7"/>
<dbReference type="NCBIfam" id="TIGR02867">
    <property type="entry name" value="spore_II_P"/>
    <property type="match status" value="1"/>
</dbReference>
<accession>A0A419SQS7</accession>
<dbReference type="EMBL" id="MCHY01000002">
    <property type="protein sequence ID" value="RKD26823.1"/>
    <property type="molecule type" value="Genomic_DNA"/>
</dbReference>
<gene>
    <name evidence="2" type="ORF">BEP19_16655</name>
</gene>
<dbReference type="Gene3D" id="3.40.630.40">
    <property type="entry name" value="Zn-dependent exopeptidases"/>
    <property type="match status" value="1"/>
</dbReference>
<dbReference type="OrthoDB" id="1633470at2"/>
<dbReference type="SUPFAM" id="SSF53187">
    <property type="entry name" value="Zn-dependent exopeptidases"/>
    <property type="match status" value="1"/>
</dbReference>
<reference evidence="2 3" key="1">
    <citation type="submission" date="2016-08" db="EMBL/GenBank/DDBJ databases">
        <title>Novel Firmicute Genomes.</title>
        <authorList>
            <person name="Poppleton D.I."/>
            <person name="Gribaldo S."/>
        </authorList>
    </citation>
    <scope>NUCLEOTIDE SEQUENCE [LARGE SCALE GENOMIC DNA]</scope>
    <source>
        <strain evidence="2 3">RAOx-1</strain>
    </source>
</reference>
<evidence type="ECO:0000313" key="3">
    <source>
        <dbReference type="Proteomes" id="UP000284219"/>
    </source>
</evidence>
<dbReference type="Proteomes" id="UP000284219">
    <property type="component" value="Unassembled WGS sequence"/>
</dbReference>
<keyword evidence="1" id="KW-0175">Coiled coil</keyword>
<keyword evidence="3" id="KW-1185">Reference proteome</keyword>
<dbReference type="Pfam" id="PF07454">
    <property type="entry name" value="SpoIIP"/>
    <property type="match status" value="1"/>
</dbReference>
<dbReference type="InterPro" id="IPR010897">
    <property type="entry name" value="Spore_II_P"/>
</dbReference>
<evidence type="ECO:0000313" key="2">
    <source>
        <dbReference type="EMBL" id="RKD26823.1"/>
    </source>
</evidence>
<sequence length="380" mass="42422">MNRFYHLRLPNLLFLLSLLSSLLILSFGWLFGTKAFNISSPSMRQAVAQLSKETMLGAMEREIPYLRFREVDPTAARKPYALFAFETLTGLHPTDLRSLLGRELPGLAAYKTEALSIGANVDLEHYVVESAPPLEITQLELANQREAEAAAEEKKQAAVAAQARQVFIYNTHNTESWTHVTTNKGVVDKDKNVTLISERLGEELKKRGIQTIVDTTDHQQILEEQGLAYALSYAVSLKAAKAAMAENEQISYVFDIHRDSKRKDKTTTVINGKAYARPFFVIGKRNPLWEQNAELANQFHHLLEQKYPGLSIGVFAKGEGHGEYNQSISPNSLLIEVGGIDNTLEEVYNTSAALADVFADIYFEKDQKVDAPTDSSENTL</sequence>
<organism evidence="2 3">
    <name type="scientific">Ammoniphilus oxalaticus</name>
    <dbReference type="NCBI Taxonomy" id="66863"/>
    <lineage>
        <taxon>Bacteria</taxon>
        <taxon>Bacillati</taxon>
        <taxon>Bacillota</taxon>
        <taxon>Bacilli</taxon>
        <taxon>Bacillales</taxon>
        <taxon>Paenibacillaceae</taxon>
        <taxon>Aneurinibacillus group</taxon>
        <taxon>Ammoniphilus</taxon>
    </lineage>
</organism>
<dbReference type="RefSeq" id="WP_120188111.1">
    <property type="nucleotide sequence ID" value="NZ_MCHY01000002.1"/>
</dbReference>
<evidence type="ECO:0008006" key="4">
    <source>
        <dbReference type="Google" id="ProtNLM"/>
    </source>
</evidence>
<protein>
    <recommendedName>
        <fullName evidence="4">Stage II sporulation protein P</fullName>
    </recommendedName>
</protein>
<comment type="caution">
    <text evidence="2">The sequence shown here is derived from an EMBL/GenBank/DDBJ whole genome shotgun (WGS) entry which is preliminary data.</text>
</comment>
<name>A0A419SQS7_9BACL</name>